<keyword evidence="2" id="KW-1185">Reference proteome</keyword>
<gene>
    <name evidence="1" type="ORF">ACFQV2_07490</name>
</gene>
<evidence type="ECO:0000313" key="1">
    <source>
        <dbReference type="EMBL" id="MFC7613472.1"/>
    </source>
</evidence>
<protein>
    <recommendedName>
        <fullName evidence="3">Macro domain-containing protein</fullName>
    </recommendedName>
</protein>
<comment type="caution">
    <text evidence="1">The sequence shown here is derived from an EMBL/GenBank/DDBJ whole genome shotgun (WGS) entry which is preliminary data.</text>
</comment>
<accession>A0ABW2TKI0</accession>
<reference evidence="2" key="1">
    <citation type="journal article" date="2019" name="Int. J. Syst. Evol. Microbiol.">
        <title>The Global Catalogue of Microorganisms (GCM) 10K type strain sequencing project: providing services to taxonomists for standard genome sequencing and annotation.</title>
        <authorList>
            <consortium name="The Broad Institute Genomics Platform"/>
            <consortium name="The Broad Institute Genome Sequencing Center for Infectious Disease"/>
            <person name="Wu L."/>
            <person name="Ma J."/>
        </authorList>
    </citation>
    <scope>NUCLEOTIDE SEQUENCE [LARGE SCALE GENOMIC DNA]</scope>
    <source>
        <strain evidence="2">JCM 17695</strain>
    </source>
</reference>
<dbReference type="Proteomes" id="UP001596512">
    <property type="component" value="Unassembled WGS sequence"/>
</dbReference>
<sequence>MLIMVAVADEFLGVVNGVRVELAETVEPWGLGADALAVPVGNVLGALGTSLATAFTHARLALTRVDLPAIHSAAPIVLGPSEPPYGAVRFLVLLSPHDSADGEVDAGSIATATRAAVLAAAQAGATGLALPLPGTGALRIAGETAAAARCPPSSRRCGRRAWRRCGGSCCSTARTRRRR</sequence>
<name>A0ABW2TKI0_9PSEU</name>
<proteinExistence type="predicted"/>
<evidence type="ECO:0008006" key="3">
    <source>
        <dbReference type="Google" id="ProtNLM"/>
    </source>
</evidence>
<evidence type="ECO:0000313" key="2">
    <source>
        <dbReference type="Proteomes" id="UP001596512"/>
    </source>
</evidence>
<organism evidence="1 2">
    <name type="scientific">Actinokineospora soli</name>
    <dbReference type="NCBI Taxonomy" id="1048753"/>
    <lineage>
        <taxon>Bacteria</taxon>
        <taxon>Bacillati</taxon>
        <taxon>Actinomycetota</taxon>
        <taxon>Actinomycetes</taxon>
        <taxon>Pseudonocardiales</taxon>
        <taxon>Pseudonocardiaceae</taxon>
        <taxon>Actinokineospora</taxon>
    </lineage>
</organism>
<dbReference type="EMBL" id="JBHTEY010000004">
    <property type="protein sequence ID" value="MFC7613472.1"/>
    <property type="molecule type" value="Genomic_DNA"/>
</dbReference>